<protein>
    <recommendedName>
        <fullName evidence="7">Integrase catalytic domain-containing protein</fullName>
    </recommendedName>
</protein>
<keyword evidence="5" id="KW-0378">Hydrolase</keyword>
<dbReference type="Pfam" id="PF00665">
    <property type="entry name" value="rve"/>
    <property type="match status" value="1"/>
</dbReference>
<dbReference type="Gene3D" id="3.30.420.10">
    <property type="entry name" value="Ribonuclease H-like superfamily/Ribonuclease H"/>
    <property type="match status" value="3"/>
</dbReference>
<gene>
    <name evidence="8" type="ORF">QTO34_013122</name>
</gene>
<dbReference type="Proteomes" id="UP001177744">
    <property type="component" value="Unassembled WGS sequence"/>
</dbReference>
<dbReference type="InterPro" id="IPR002156">
    <property type="entry name" value="RNaseH_domain"/>
</dbReference>
<keyword evidence="3" id="KW-0540">Nuclease</keyword>
<evidence type="ECO:0000259" key="7">
    <source>
        <dbReference type="PROSITE" id="PS50994"/>
    </source>
</evidence>
<dbReference type="InterPro" id="IPR036397">
    <property type="entry name" value="RNaseH_sf"/>
</dbReference>
<keyword evidence="6" id="KW-0695">RNA-directed DNA polymerase</keyword>
<keyword evidence="1" id="KW-0808">Transferase</keyword>
<dbReference type="GO" id="GO:0003676">
    <property type="term" value="F:nucleic acid binding"/>
    <property type="evidence" value="ECO:0007669"/>
    <property type="project" value="InterPro"/>
</dbReference>
<dbReference type="AlphaFoldDB" id="A0AA40LUM0"/>
<organism evidence="8 9">
    <name type="scientific">Cnephaeus nilssonii</name>
    <name type="common">Northern bat</name>
    <name type="synonym">Eptesicus nilssonii</name>
    <dbReference type="NCBI Taxonomy" id="3371016"/>
    <lineage>
        <taxon>Eukaryota</taxon>
        <taxon>Metazoa</taxon>
        <taxon>Chordata</taxon>
        <taxon>Craniata</taxon>
        <taxon>Vertebrata</taxon>
        <taxon>Euteleostomi</taxon>
        <taxon>Mammalia</taxon>
        <taxon>Eutheria</taxon>
        <taxon>Laurasiatheria</taxon>
        <taxon>Chiroptera</taxon>
        <taxon>Yangochiroptera</taxon>
        <taxon>Vespertilionidae</taxon>
        <taxon>Cnephaeus</taxon>
    </lineage>
</organism>
<dbReference type="Pfam" id="PF18697">
    <property type="entry name" value="MLVIN_C"/>
    <property type="match status" value="1"/>
</dbReference>
<dbReference type="EMBL" id="JAULJE010000003">
    <property type="protein sequence ID" value="KAK1344428.1"/>
    <property type="molecule type" value="Genomic_DNA"/>
</dbReference>
<keyword evidence="4" id="KW-0255">Endonuclease</keyword>
<dbReference type="PROSITE" id="PS50994">
    <property type="entry name" value="INTEGRASE"/>
    <property type="match status" value="1"/>
</dbReference>
<dbReference type="GO" id="GO:0004523">
    <property type="term" value="F:RNA-DNA hybrid ribonuclease activity"/>
    <property type="evidence" value="ECO:0007669"/>
    <property type="project" value="InterPro"/>
</dbReference>
<dbReference type="GO" id="GO:0003964">
    <property type="term" value="F:RNA-directed DNA polymerase activity"/>
    <property type="evidence" value="ECO:0007669"/>
    <property type="project" value="UniProtKB-KW"/>
</dbReference>
<dbReference type="PANTHER" id="PTHR41694">
    <property type="entry name" value="ENDOGENOUS RETROVIRUS GROUP K MEMBER POL PROTEIN"/>
    <property type="match status" value="1"/>
</dbReference>
<evidence type="ECO:0000256" key="6">
    <source>
        <dbReference type="ARBA" id="ARBA00022918"/>
    </source>
</evidence>
<dbReference type="Gene3D" id="2.30.30.850">
    <property type="match status" value="1"/>
</dbReference>
<evidence type="ECO:0000256" key="5">
    <source>
        <dbReference type="ARBA" id="ARBA00022801"/>
    </source>
</evidence>
<dbReference type="PANTHER" id="PTHR41694:SF5">
    <property type="entry name" value="RIBONUCLEASE H"/>
    <property type="match status" value="1"/>
</dbReference>
<feature type="domain" description="Integrase catalytic" evidence="7">
    <location>
        <begin position="224"/>
        <end position="337"/>
    </location>
</feature>
<reference evidence="8" key="1">
    <citation type="submission" date="2023-06" db="EMBL/GenBank/DDBJ databases">
        <title>Reference genome for the Northern bat (Eptesicus nilssonii), a most northern bat species.</title>
        <authorList>
            <person name="Laine V.N."/>
            <person name="Pulliainen A.T."/>
            <person name="Lilley T.M."/>
        </authorList>
    </citation>
    <scope>NUCLEOTIDE SEQUENCE</scope>
    <source>
        <strain evidence="8">BLF_Eptnil</strain>
        <tissue evidence="8">Kidney</tissue>
    </source>
</reference>
<evidence type="ECO:0000313" key="8">
    <source>
        <dbReference type="EMBL" id="KAK1344428.1"/>
    </source>
</evidence>
<dbReference type="InterPro" id="IPR040643">
    <property type="entry name" value="MLVIN_C"/>
</dbReference>
<sequence>MLVKEADKFHKTLVVNPASLLPDNDPEEPIHDCLEVIDMVQTAHLDLTDTPLISPDEVLFTDGSSYVQEGIRYVGAVVVTLDCIIWSQALTRGTSAQKAELIALIHTLQSEKDIKNKEEILALLEAIWLPKVVELVHCKGHQKGDSLEAKGNWATNEATQEAALKPVGPLQILALGPTIVNELHQSTHLGHPKLTELLRDRCYIPNLDMNVKQGKRPPTGIRAWGNSPGEHWEVDFTEIKPAAAGCKYPLVFIDTFSGWVAYQTTTETDTIVAKKLLQEIVPRFGLPITLESDNGPTCIARISQDITETLNINWKLHCACQPQRSGQVERINRTFKRGPHQIYLRNQASCTTYWEGFSPYEIMFERPPPILPKLREGIKAEMHNQYLLKFLPALQSAKKGIHKSIWDTLPIPTSDPVHPFQPGDSVWVKKFTTQGMTPSWKGPYTVTLTTPTTVKISSIPMWLHYT</sequence>
<dbReference type="GO" id="GO:0015074">
    <property type="term" value="P:DNA integration"/>
    <property type="evidence" value="ECO:0007669"/>
    <property type="project" value="InterPro"/>
</dbReference>
<evidence type="ECO:0000256" key="2">
    <source>
        <dbReference type="ARBA" id="ARBA00022695"/>
    </source>
</evidence>
<evidence type="ECO:0000256" key="1">
    <source>
        <dbReference type="ARBA" id="ARBA00022679"/>
    </source>
</evidence>
<evidence type="ECO:0000256" key="4">
    <source>
        <dbReference type="ARBA" id="ARBA00022759"/>
    </source>
</evidence>
<evidence type="ECO:0000313" key="9">
    <source>
        <dbReference type="Proteomes" id="UP001177744"/>
    </source>
</evidence>
<keyword evidence="2" id="KW-0548">Nucleotidyltransferase</keyword>
<dbReference type="Pfam" id="PF00075">
    <property type="entry name" value="RNase_H"/>
    <property type="match status" value="1"/>
</dbReference>
<dbReference type="InterPro" id="IPR001584">
    <property type="entry name" value="Integrase_cat-core"/>
</dbReference>
<dbReference type="InterPro" id="IPR012337">
    <property type="entry name" value="RNaseH-like_sf"/>
</dbReference>
<name>A0AA40LUM0_CNENI</name>
<keyword evidence="9" id="KW-1185">Reference proteome</keyword>
<accession>A0AA40LUM0</accession>
<dbReference type="SUPFAM" id="SSF53098">
    <property type="entry name" value="Ribonuclease H-like"/>
    <property type="match status" value="2"/>
</dbReference>
<evidence type="ECO:0000256" key="3">
    <source>
        <dbReference type="ARBA" id="ARBA00022722"/>
    </source>
</evidence>
<comment type="caution">
    <text evidence="8">The sequence shown here is derived from an EMBL/GenBank/DDBJ whole genome shotgun (WGS) entry which is preliminary data.</text>
</comment>
<proteinExistence type="predicted"/>